<organism evidence="1 2">
    <name type="scientific">Vararia minispora EC-137</name>
    <dbReference type="NCBI Taxonomy" id="1314806"/>
    <lineage>
        <taxon>Eukaryota</taxon>
        <taxon>Fungi</taxon>
        <taxon>Dikarya</taxon>
        <taxon>Basidiomycota</taxon>
        <taxon>Agaricomycotina</taxon>
        <taxon>Agaricomycetes</taxon>
        <taxon>Russulales</taxon>
        <taxon>Lachnocladiaceae</taxon>
        <taxon>Vararia</taxon>
    </lineage>
</organism>
<dbReference type="EMBL" id="MU273937">
    <property type="protein sequence ID" value="KAI0027306.1"/>
    <property type="molecule type" value="Genomic_DNA"/>
</dbReference>
<reference evidence="1" key="2">
    <citation type="journal article" date="2022" name="New Phytol.">
        <title>Evolutionary transition to the ectomycorrhizal habit in the genomes of a hyperdiverse lineage of mushroom-forming fungi.</title>
        <authorList>
            <person name="Looney B."/>
            <person name="Miyauchi S."/>
            <person name="Morin E."/>
            <person name="Drula E."/>
            <person name="Courty P.E."/>
            <person name="Kohler A."/>
            <person name="Kuo A."/>
            <person name="LaButti K."/>
            <person name="Pangilinan J."/>
            <person name="Lipzen A."/>
            <person name="Riley R."/>
            <person name="Andreopoulos W."/>
            <person name="He G."/>
            <person name="Johnson J."/>
            <person name="Nolan M."/>
            <person name="Tritt A."/>
            <person name="Barry K.W."/>
            <person name="Grigoriev I.V."/>
            <person name="Nagy L.G."/>
            <person name="Hibbett D."/>
            <person name="Henrissat B."/>
            <person name="Matheny P.B."/>
            <person name="Labbe J."/>
            <person name="Martin F.M."/>
        </authorList>
    </citation>
    <scope>NUCLEOTIDE SEQUENCE</scope>
    <source>
        <strain evidence="1">EC-137</strain>
    </source>
</reference>
<feature type="non-terminal residue" evidence="1">
    <location>
        <position position="1"/>
    </location>
</feature>
<gene>
    <name evidence="1" type="ORF">K488DRAFT_33194</name>
</gene>
<name>A0ACB8Q7C7_9AGAM</name>
<proteinExistence type="predicted"/>
<sequence>LTPHMRNIIKGINERHGVPGMALAFVRADGPTEFGNWGVRSEVGDAMSSDTLFTIASSSKAFLTSGLGLLMDDFAQGQNTTPLPEGLLRFDWDTKVKDLLPDEWVLMDRWATEMATIHDILSHVSGIPAHDLAYSRGDSSKDIVARLKYLRPAFELRERFSYTNLMYMVGKHIIDKYGPGSFFEFIDTRIFKPLNMSSTYSPAVASASGRATENWTNEGRRIPWWYTEDDYELLSGPGGVIASAEDLAKWVRMLLHAGVDPSTNTTILPESVFSETTLARVIVGARGTGPASISGYAMGWSRYSVSGHEIIAHSGGISGITTFVILSPRDGFGIVILANADWKQPAIAEVVDTITRHAWGLSHDQPSLLPVSPASHNRKPFSGEKQMHAPPETDLTGAYAGDGFGVVVLCNVSSTSQRCQDVLNTFFAVDRASSEPIPANVTQLYAAWPLYWTTHVRMIHLHGMRFILRPTALFPEGYGRDKTPFETFEGEFGEYAEAEFVVHEGRVQGFGLFVLKELGREKERGDSVETRASVWFARV</sequence>
<protein>
    <submittedName>
        <fullName evidence="1">Beta-lactamase/transpeptidase-like protein</fullName>
    </submittedName>
</protein>
<evidence type="ECO:0000313" key="1">
    <source>
        <dbReference type="EMBL" id="KAI0027306.1"/>
    </source>
</evidence>
<dbReference type="Proteomes" id="UP000814128">
    <property type="component" value="Unassembled WGS sequence"/>
</dbReference>
<comment type="caution">
    <text evidence="1">The sequence shown here is derived from an EMBL/GenBank/DDBJ whole genome shotgun (WGS) entry which is preliminary data.</text>
</comment>
<feature type="non-terminal residue" evidence="1">
    <location>
        <position position="539"/>
    </location>
</feature>
<accession>A0ACB8Q7C7</accession>
<keyword evidence="2" id="KW-1185">Reference proteome</keyword>
<reference evidence="1" key="1">
    <citation type="submission" date="2021-02" db="EMBL/GenBank/DDBJ databases">
        <authorList>
            <consortium name="DOE Joint Genome Institute"/>
            <person name="Ahrendt S."/>
            <person name="Looney B.P."/>
            <person name="Miyauchi S."/>
            <person name="Morin E."/>
            <person name="Drula E."/>
            <person name="Courty P.E."/>
            <person name="Chicoki N."/>
            <person name="Fauchery L."/>
            <person name="Kohler A."/>
            <person name="Kuo A."/>
            <person name="Labutti K."/>
            <person name="Pangilinan J."/>
            <person name="Lipzen A."/>
            <person name="Riley R."/>
            <person name="Andreopoulos W."/>
            <person name="He G."/>
            <person name="Johnson J."/>
            <person name="Barry K.W."/>
            <person name="Grigoriev I.V."/>
            <person name="Nagy L."/>
            <person name="Hibbett D."/>
            <person name="Henrissat B."/>
            <person name="Matheny P.B."/>
            <person name="Labbe J."/>
            <person name="Martin F."/>
        </authorList>
    </citation>
    <scope>NUCLEOTIDE SEQUENCE</scope>
    <source>
        <strain evidence="1">EC-137</strain>
    </source>
</reference>
<evidence type="ECO:0000313" key="2">
    <source>
        <dbReference type="Proteomes" id="UP000814128"/>
    </source>
</evidence>